<dbReference type="EMBL" id="VZRB01000043">
    <property type="protein sequence ID" value="KAB1140273.1"/>
    <property type="molecule type" value="Genomic_DNA"/>
</dbReference>
<dbReference type="GO" id="GO:0019632">
    <property type="term" value="P:shikimate metabolic process"/>
    <property type="evidence" value="ECO:0007669"/>
    <property type="project" value="TreeGrafter"/>
</dbReference>
<dbReference type="SUPFAM" id="SSF51569">
    <property type="entry name" value="Aldolase"/>
    <property type="match status" value="1"/>
</dbReference>
<feature type="region of interest" description="Disordered" evidence="3">
    <location>
        <begin position="561"/>
        <end position="607"/>
    </location>
</feature>
<reference evidence="5 6" key="1">
    <citation type="submission" date="2019-09" db="EMBL/GenBank/DDBJ databases">
        <title>Screening of Novel Bioactive Compounds from Soil-Associated.</title>
        <authorList>
            <person name="Zhao S."/>
        </authorList>
    </citation>
    <scope>NUCLEOTIDE SEQUENCE [LARGE SCALE GENOMIC DNA]</scope>
    <source>
        <strain evidence="5 6">HIT-DPA4</strain>
    </source>
</reference>
<comment type="caution">
    <text evidence="5">The sequence shown here is derived from an EMBL/GenBank/DDBJ whole genome shotgun (WGS) entry which is preliminary data.</text>
</comment>
<evidence type="ECO:0000256" key="3">
    <source>
        <dbReference type="SAM" id="MobiDB-lite"/>
    </source>
</evidence>
<comment type="pathway">
    <text evidence="1">Metabolic intermediate biosynthesis; chorismate biosynthesis; chorismate from D-erythrose 4-phosphate and phosphoenolpyruvate: step 4/7.</text>
</comment>
<dbReference type="InterPro" id="IPR013708">
    <property type="entry name" value="Shikimate_DH-bd_N"/>
</dbReference>
<dbReference type="Pfam" id="PF08501">
    <property type="entry name" value="Shikimate_dh_N"/>
    <property type="match status" value="1"/>
</dbReference>
<dbReference type="GO" id="GO:0009423">
    <property type="term" value="P:chorismate biosynthetic process"/>
    <property type="evidence" value="ECO:0007669"/>
    <property type="project" value="TreeGrafter"/>
</dbReference>
<feature type="compositionally biased region" description="Basic residues" evidence="3">
    <location>
        <begin position="566"/>
        <end position="577"/>
    </location>
</feature>
<evidence type="ECO:0000313" key="5">
    <source>
        <dbReference type="EMBL" id="KAB1140273.1"/>
    </source>
</evidence>
<evidence type="ECO:0000256" key="1">
    <source>
        <dbReference type="ARBA" id="ARBA00004871"/>
    </source>
</evidence>
<sequence length="607" mass="63914">MPAVQRRGLRGRAAPEAGHRRRPAHRLHPGRRIRRRGGPGQPVRSASGPSGGVRAVELTPGSSGHRPRAPGRARLVAVATGPDDLTDARLRDLDAVADAVEIRADLAGDPDPGRLRKHFTGALTYSLRTQAHGGGHGRDTAERRTRLLRAADHYDTVELEWPDDLTQPELLAAVPAGRRRVAWHGVLADHRDTDCHTALRELFAALRAVPAALYLLAPRGAHGGYGVSAAPRLLAGLGREDVTAYTSGTAGVWTRVLAPWLGAPVVFGRASGPGPDGMPGMDQLVTDYGLPALSGLSGLFGIVGRDCGRSLAPRLYNAALRALGLPALYLPFPADDLAPLWREAVGFGDSSGLPVRGLTVTAPHKESALELADVASPTALRCGAANLMWPEDGRWRADTTDTVGALHALTRAGVRPAGLRAAVVGCGGAGRAAALALLTAGAEVTLVNRGHARGRDASRRIRVPYVPLSAFDPAGYGVLVHATPLVEPPPVSLATADPGAVVLEMAYRDPPTPLVEAARARGLLGIDGREVLLVEIREQFRMLTGHRVPSFVPLGALCGAPEASRRPSRPPVSRRAHSAVPRRGGGSHRHEVPDKTSGSPLGRRYAP</sequence>
<dbReference type="SUPFAM" id="SSF51735">
    <property type="entry name" value="NAD(P)-binding Rossmann-fold domains"/>
    <property type="match status" value="1"/>
</dbReference>
<dbReference type="InterPro" id="IPR022893">
    <property type="entry name" value="Shikimate_DH_fam"/>
</dbReference>
<dbReference type="SUPFAM" id="SSF53223">
    <property type="entry name" value="Aminoacid dehydrogenase-like, N-terminal domain"/>
    <property type="match status" value="1"/>
</dbReference>
<dbReference type="InterPro" id="IPR001381">
    <property type="entry name" value="DHquinase_I"/>
</dbReference>
<proteinExistence type="predicted"/>
<dbReference type="PANTHER" id="PTHR21089:SF1">
    <property type="entry name" value="BIFUNCTIONAL 3-DEHYDROQUINATE DEHYDRATASE_SHIKIMATE DEHYDROGENASE, CHLOROPLASTIC"/>
    <property type="match status" value="1"/>
</dbReference>
<keyword evidence="6" id="KW-1185">Reference proteome</keyword>
<keyword evidence="2" id="KW-0028">Amino-acid biosynthesis</keyword>
<organism evidence="5 6">
    <name type="scientific">Streptomyces luteolifulvus</name>
    <dbReference type="NCBI Taxonomy" id="2615112"/>
    <lineage>
        <taxon>Bacteria</taxon>
        <taxon>Bacillati</taxon>
        <taxon>Actinomycetota</taxon>
        <taxon>Actinomycetes</taxon>
        <taxon>Kitasatosporales</taxon>
        <taxon>Streptomycetaceae</taxon>
        <taxon>Streptomyces</taxon>
    </lineage>
</organism>
<dbReference type="GO" id="GO:0004764">
    <property type="term" value="F:shikimate 3-dehydrogenase (NADP+) activity"/>
    <property type="evidence" value="ECO:0007669"/>
    <property type="project" value="InterPro"/>
</dbReference>
<dbReference type="AlphaFoldDB" id="A0A6H9URD5"/>
<feature type="region of interest" description="Disordered" evidence="3">
    <location>
        <begin position="1"/>
        <end position="70"/>
    </location>
</feature>
<gene>
    <name evidence="5" type="ORF">F7R91_36445</name>
</gene>
<dbReference type="Proteomes" id="UP000442707">
    <property type="component" value="Unassembled WGS sequence"/>
</dbReference>
<accession>A0A6H9URD5</accession>
<dbReference type="GO" id="GO:0003855">
    <property type="term" value="F:3-dehydroquinate dehydratase activity"/>
    <property type="evidence" value="ECO:0007669"/>
    <property type="project" value="InterPro"/>
</dbReference>
<feature type="compositionally biased region" description="Basic residues" evidence="3">
    <location>
        <begin position="19"/>
        <end position="37"/>
    </location>
</feature>
<evidence type="ECO:0000259" key="4">
    <source>
        <dbReference type="Pfam" id="PF08501"/>
    </source>
</evidence>
<dbReference type="Pfam" id="PF01487">
    <property type="entry name" value="DHquinase_I"/>
    <property type="match status" value="1"/>
</dbReference>
<dbReference type="Gene3D" id="3.40.50.720">
    <property type="entry name" value="NAD(P)-binding Rossmann-like Domain"/>
    <property type="match status" value="1"/>
</dbReference>
<dbReference type="PANTHER" id="PTHR21089">
    <property type="entry name" value="SHIKIMATE DEHYDROGENASE"/>
    <property type="match status" value="1"/>
</dbReference>
<dbReference type="GO" id="GO:0009073">
    <property type="term" value="P:aromatic amino acid family biosynthetic process"/>
    <property type="evidence" value="ECO:0007669"/>
    <property type="project" value="UniProtKB-KW"/>
</dbReference>
<dbReference type="InterPro" id="IPR046346">
    <property type="entry name" value="Aminoacid_DH-like_N_sf"/>
</dbReference>
<keyword evidence="2" id="KW-0057">Aromatic amino acid biosynthesis</keyword>
<dbReference type="InterPro" id="IPR036291">
    <property type="entry name" value="NAD(P)-bd_dom_sf"/>
</dbReference>
<evidence type="ECO:0000313" key="6">
    <source>
        <dbReference type="Proteomes" id="UP000442707"/>
    </source>
</evidence>
<dbReference type="Gene3D" id="3.40.50.10860">
    <property type="entry name" value="Leucine Dehydrogenase, chain A, domain 1"/>
    <property type="match status" value="1"/>
</dbReference>
<evidence type="ECO:0000256" key="2">
    <source>
        <dbReference type="ARBA" id="ARBA00023141"/>
    </source>
</evidence>
<protein>
    <submittedName>
        <fullName evidence="5">Type I 3-dehydroquinate dehydratase</fullName>
    </submittedName>
</protein>
<feature type="domain" description="Shikimate dehydrogenase substrate binding N-terminal" evidence="4">
    <location>
        <begin position="302"/>
        <end position="387"/>
    </location>
</feature>
<dbReference type="InterPro" id="IPR013785">
    <property type="entry name" value="Aldolase_TIM"/>
</dbReference>
<name>A0A6H9URD5_9ACTN</name>
<dbReference type="Gene3D" id="3.20.20.70">
    <property type="entry name" value="Aldolase class I"/>
    <property type="match status" value="1"/>
</dbReference>